<organism evidence="7 8">
    <name type="scientific">Candidatus Limisoma intestinavium</name>
    <dbReference type="NCBI Taxonomy" id="2840856"/>
    <lineage>
        <taxon>Bacteria</taxon>
        <taxon>Pseudomonadati</taxon>
        <taxon>Bacteroidota</taxon>
        <taxon>Bacteroidia</taxon>
        <taxon>Bacteroidales</taxon>
        <taxon>Candidatus Limisoma</taxon>
    </lineage>
</organism>
<sequence length="85" mass="9504">MKYTYRTEGTCCQAFDIEIENDKIKGIQFYGGCNGNLQGICSLVRDMPIGEVIEKLQGIRCGSKPTSCPDQLSRALKEIQRKNSL</sequence>
<feature type="domain" description="TSCPD" evidence="6">
    <location>
        <begin position="4"/>
        <end position="79"/>
    </location>
</feature>
<dbReference type="GO" id="GO:0071897">
    <property type="term" value="P:DNA biosynthetic process"/>
    <property type="evidence" value="ECO:0007669"/>
    <property type="project" value="UniProtKB-KW"/>
</dbReference>
<dbReference type="GO" id="GO:0004748">
    <property type="term" value="F:ribonucleoside-diphosphate reductase activity, thioredoxin disulfide as acceptor"/>
    <property type="evidence" value="ECO:0007669"/>
    <property type="project" value="UniProtKB-EC"/>
</dbReference>
<reference evidence="7" key="1">
    <citation type="submission" date="2020-10" db="EMBL/GenBank/DDBJ databases">
        <authorList>
            <person name="Gilroy R."/>
        </authorList>
    </citation>
    <scope>NUCLEOTIDE SEQUENCE</scope>
    <source>
        <strain evidence="7">17073</strain>
    </source>
</reference>
<evidence type="ECO:0000256" key="4">
    <source>
        <dbReference type="ARBA" id="ARBA00022741"/>
    </source>
</evidence>
<dbReference type="Pfam" id="PF12637">
    <property type="entry name" value="TSCPD"/>
    <property type="match status" value="1"/>
</dbReference>
<comment type="similarity">
    <text evidence="1">Belongs to the ribonucleoside diphosphate reductase class-2 family.</text>
</comment>
<dbReference type="EMBL" id="DVMS01000032">
    <property type="protein sequence ID" value="HIU38293.1"/>
    <property type="molecule type" value="Genomic_DNA"/>
</dbReference>
<evidence type="ECO:0000313" key="8">
    <source>
        <dbReference type="Proteomes" id="UP000824076"/>
    </source>
</evidence>
<evidence type="ECO:0000313" key="7">
    <source>
        <dbReference type="EMBL" id="HIU38293.1"/>
    </source>
</evidence>
<dbReference type="NCBIfam" id="TIGR03905">
    <property type="entry name" value="TIGR03905_4_Cys"/>
    <property type="match status" value="1"/>
</dbReference>
<keyword evidence="4" id="KW-0547">Nucleotide-binding</keyword>
<dbReference type="Proteomes" id="UP000824076">
    <property type="component" value="Unassembled WGS sequence"/>
</dbReference>
<evidence type="ECO:0000259" key="6">
    <source>
        <dbReference type="Pfam" id="PF12637"/>
    </source>
</evidence>
<dbReference type="AlphaFoldDB" id="A0A9D1LF31"/>
<dbReference type="GO" id="GO:0000166">
    <property type="term" value="F:nucleotide binding"/>
    <property type="evidence" value="ECO:0007669"/>
    <property type="project" value="UniProtKB-KW"/>
</dbReference>
<comment type="caution">
    <text evidence="7">The sequence shown here is derived from an EMBL/GenBank/DDBJ whole genome shotgun (WGS) entry which is preliminary data.</text>
</comment>
<comment type="catalytic activity">
    <reaction evidence="5">
        <text>a 2'-deoxyribonucleoside 5'-diphosphate + [thioredoxin]-disulfide + H2O = a ribonucleoside 5'-diphosphate + [thioredoxin]-dithiol</text>
        <dbReference type="Rhea" id="RHEA:23252"/>
        <dbReference type="Rhea" id="RHEA-COMP:10698"/>
        <dbReference type="Rhea" id="RHEA-COMP:10700"/>
        <dbReference type="ChEBI" id="CHEBI:15377"/>
        <dbReference type="ChEBI" id="CHEBI:29950"/>
        <dbReference type="ChEBI" id="CHEBI:50058"/>
        <dbReference type="ChEBI" id="CHEBI:57930"/>
        <dbReference type="ChEBI" id="CHEBI:73316"/>
        <dbReference type="EC" id="1.17.4.1"/>
    </reaction>
</comment>
<evidence type="ECO:0000256" key="2">
    <source>
        <dbReference type="ARBA" id="ARBA00012274"/>
    </source>
</evidence>
<gene>
    <name evidence="7" type="ORF">IAD18_01340</name>
</gene>
<dbReference type="InterPro" id="IPR024434">
    <property type="entry name" value="TSCPD_dom"/>
</dbReference>
<evidence type="ECO:0000256" key="1">
    <source>
        <dbReference type="ARBA" id="ARBA00007405"/>
    </source>
</evidence>
<reference evidence="7" key="2">
    <citation type="journal article" date="2021" name="PeerJ">
        <title>Extensive microbial diversity within the chicken gut microbiome revealed by metagenomics and culture.</title>
        <authorList>
            <person name="Gilroy R."/>
            <person name="Ravi A."/>
            <person name="Getino M."/>
            <person name="Pursley I."/>
            <person name="Horton D.L."/>
            <person name="Alikhan N.F."/>
            <person name="Baker D."/>
            <person name="Gharbi K."/>
            <person name="Hall N."/>
            <person name="Watson M."/>
            <person name="Adriaenssens E.M."/>
            <person name="Foster-Nyarko E."/>
            <person name="Jarju S."/>
            <person name="Secka A."/>
            <person name="Antonio M."/>
            <person name="Oren A."/>
            <person name="Chaudhuri R.R."/>
            <person name="La Ragione R."/>
            <person name="Hildebrand F."/>
            <person name="Pallen M.J."/>
        </authorList>
    </citation>
    <scope>NUCLEOTIDE SEQUENCE</scope>
    <source>
        <strain evidence="7">17073</strain>
    </source>
</reference>
<keyword evidence="3" id="KW-0237">DNA synthesis</keyword>
<proteinExistence type="inferred from homology"/>
<evidence type="ECO:0000256" key="3">
    <source>
        <dbReference type="ARBA" id="ARBA00022634"/>
    </source>
</evidence>
<evidence type="ECO:0000256" key="5">
    <source>
        <dbReference type="ARBA" id="ARBA00047754"/>
    </source>
</evidence>
<dbReference type="EC" id="1.17.4.1" evidence="2"/>
<protein>
    <recommendedName>
        <fullName evidence="2">ribonucleoside-diphosphate reductase</fullName>
        <ecNumber evidence="2">1.17.4.1</ecNumber>
    </recommendedName>
</protein>
<name>A0A9D1LF31_9BACT</name>
<accession>A0A9D1LF31</accession>
<dbReference type="InterPro" id="IPR023806">
    <property type="entry name" value="CHP03905"/>
</dbReference>